<evidence type="ECO:0000313" key="1">
    <source>
        <dbReference type="EMBL" id="KKL28165.1"/>
    </source>
</evidence>
<sequence length="82" mass="9636">MKTLREILERIYRDGLDGALSSEEYSFDQALKEIDTYYKSRVPSVEEIRRIIQIITEKHFAPITIGYKEDLAQAIADFHKEE</sequence>
<reference evidence="1" key="1">
    <citation type="journal article" date="2015" name="Nature">
        <title>Complex archaea that bridge the gap between prokaryotes and eukaryotes.</title>
        <authorList>
            <person name="Spang A."/>
            <person name="Saw J.H."/>
            <person name="Jorgensen S.L."/>
            <person name="Zaremba-Niedzwiedzka K."/>
            <person name="Martijn J."/>
            <person name="Lind A.E."/>
            <person name="van Eijk R."/>
            <person name="Schleper C."/>
            <person name="Guy L."/>
            <person name="Ettema T.J."/>
        </authorList>
    </citation>
    <scope>NUCLEOTIDE SEQUENCE</scope>
</reference>
<comment type="caution">
    <text evidence="1">The sequence shown here is derived from an EMBL/GenBank/DDBJ whole genome shotgun (WGS) entry which is preliminary data.</text>
</comment>
<name>A0A0F9C1T2_9ZZZZ</name>
<proteinExistence type="predicted"/>
<gene>
    <name evidence="1" type="ORF">LCGC14_2377890</name>
</gene>
<organism evidence="1">
    <name type="scientific">marine sediment metagenome</name>
    <dbReference type="NCBI Taxonomy" id="412755"/>
    <lineage>
        <taxon>unclassified sequences</taxon>
        <taxon>metagenomes</taxon>
        <taxon>ecological metagenomes</taxon>
    </lineage>
</organism>
<dbReference type="AlphaFoldDB" id="A0A0F9C1T2"/>
<dbReference type="EMBL" id="LAZR01035194">
    <property type="protein sequence ID" value="KKL28165.1"/>
    <property type="molecule type" value="Genomic_DNA"/>
</dbReference>
<accession>A0A0F9C1T2</accession>
<protein>
    <submittedName>
        <fullName evidence="1">Uncharacterized protein</fullName>
    </submittedName>
</protein>